<sequence length="177" mass="19155">MKLSISSSSNQPKPNSATKLSSSKAKNKDRHVKVNGRDRRLRIPKRCAARVFQLNQVLGHRTNGQTIEWLLKQAEPAVNEVLGITTPTVQVEVGLPNSAPITPRAAISSPQLPPLPVSMMSSVSLEAEDFPTVAEREGSAATGRDFVYDLSTNGNGLAEFTIDDFAMFTSSGYQSNL</sequence>
<reference evidence="1 2" key="1">
    <citation type="journal article" date="2021" name="Hortic Res">
        <title>High-quality reference genome and annotation aids understanding of berry development for evergreen blueberry (Vaccinium darrowii).</title>
        <authorList>
            <person name="Yu J."/>
            <person name="Hulse-Kemp A.M."/>
            <person name="Babiker E."/>
            <person name="Staton M."/>
        </authorList>
    </citation>
    <scope>NUCLEOTIDE SEQUENCE [LARGE SCALE GENOMIC DNA]</scope>
    <source>
        <strain evidence="2">cv. NJ 8807/NJ 8810</strain>
        <tissue evidence="1">Young leaf</tissue>
    </source>
</reference>
<gene>
    <name evidence="1" type="ORF">Vadar_022908</name>
</gene>
<dbReference type="EMBL" id="CM037156">
    <property type="protein sequence ID" value="KAH7838174.1"/>
    <property type="molecule type" value="Genomic_DNA"/>
</dbReference>
<dbReference type="Proteomes" id="UP000828048">
    <property type="component" value="Chromosome 6"/>
</dbReference>
<comment type="caution">
    <text evidence="1">The sequence shown here is derived from an EMBL/GenBank/DDBJ whole genome shotgun (WGS) entry which is preliminary data.</text>
</comment>
<evidence type="ECO:0000313" key="2">
    <source>
        <dbReference type="Proteomes" id="UP000828048"/>
    </source>
</evidence>
<protein>
    <submittedName>
        <fullName evidence="1">Uncharacterized protein</fullName>
    </submittedName>
</protein>
<accession>A0ACB7XBV9</accession>
<name>A0ACB7XBV9_9ERIC</name>
<keyword evidence="2" id="KW-1185">Reference proteome</keyword>
<proteinExistence type="predicted"/>
<evidence type="ECO:0000313" key="1">
    <source>
        <dbReference type="EMBL" id="KAH7838174.1"/>
    </source>
</evidence>
<organism evidence="1 2">
    <name type="scientific">Vaccinium darrowii</name>
    <dbReference type="NCBI Taxonomy" id="229202"/>
    <lineage>
        <taxon>Eukaryota</taxon>
        <taxon>Viridiplantae</taxon>
        <taxon>Streptophyta</taxon>
        <taxon>Embryophyta</taxon>
        <taxon>Tracheophyta</taxon>
        <taxon>Spermatophyta</taxon>
        <taxon>Magnoliopsida</taxon>
        <taxon>eudicotyledons</taxon>
        <taxon>Gunneridae</taxon>
        <taxon>Pentapetalae</taxon>
        <taxon>asterids</taxon>
        <taxon>Ericales</taxon>
        <taxon>Ericaceae</taxon>
        <taxon>Vaccinioideae</taxon>
        <taxon>Vaccinieae</taxon>
        <taxon>Vaccinium</taxon>
    </lineage>
</organism>